<dbReference type="Proteomes" id="UP001238088">
    <property type="component" value="Unassembled WGS sequence"/>
</dbReference>
<keyword evidence="3" id="KW-1185">Reference proteome</keyword>
<comment type="caution">
    <text evidence="2">The sequence shown here is derived from an EMBL/GenBank/DDBJ whole genome shotgun (WGS) entry which is preliminary data.</text>
</comment>
<dbReference type="InterPro" id="IPR036866">
    <property type="entry name" value="RibonucZ/Hydroxyglut_hydro"/>
</dbReference>
<dbReference type="InterPro" id="IPR001279">
    <property type="entry name" value="Metallo-B-lactamas"/>
</dbReference>
<name>A0ABU0ADM5_9BACI</name>
<organism evidence="2 3">
    <name type="scientific">Cytobacillus purgationiresistens</name>
    <dbReference type="NCBI Taxonomy" id="863449"/>
    <lineage>
        <taxon>Bacteria</taxon>
        <taxon>Bacillati</taxon>
        <taxon>Bacillota</taxon>
        <taxon>Bacilli</taxon>
        <taxon>Bacillales</taxon>
        <taxon>Bacillaceae</taxon>
        <taxon>Cytobacillus</taxon>
    </lineage>
</organism>
<dbReference type="EMBL" id="JAUSUB010000004">
    <property type="protein sequence ID" value="MDQ0269351.1"/>
    <property type="molecule type" value="Genomic_DNA"/>
</dbReference>
<evidence type="ECO:0000313" key="3">
    <source>
        <dbReference type="Proteomes" id="UP001238088"/>
    </source>
</evidence>
<dbReference type="Gene3D" id="3.60.15.10">
    <property type="entry name" value="Ribonuclease Z/Hydroxyacylglutathione hydrolase-like"/>
    <property type="match status" value="1"/>
</dbReference>
<dbReference type="CDD" id="cd07725">
    <property type="entry name" value="TTHA1429-like_MBL-fold"/>
    <property type="match status" value="1"/>
</dbReference>
<dbReference type="SMART" id="SM00849">
    <property type="entry name" value="Lactamase_B"/>
    <property type="match status" value="1"/>
</dbReference>
<dbReference type="PANTHER" id="PTHR23131:SF4">
    <property type="entry name" value="METALLO-BETA-LACTAMASE SUPERFAMILY POTEIN"/>
    <property type="match status" value="1"/>
</dbReference>
<evidence type="ECO:0000259" key="1">
    <source>
        <dbReference type="SMART" id="SM00849"/>
    </source>
</evidence>
<dbReference type="PANTHER" id="PTHR23131">
    <property type="entry name" value="ENDORIBONUCLEASE LACTB2"/>
    <property type="match status" value="1"/>
</dbReference>
<dbReference type="RefSeq" id="WP_307472860.1">
    <property type="nucleotide sequence ID" value="NZ_JAUSUB010000004.1"/>
</dbReference>
<evidence type="ECO:0000313" key="2">
    <source>
        <dbReference type="EMBL" id="MDQ0269351.1"/>
    </source>
</evidence>
<gene>
    <name evidence="2" type="ORF">J2S17_001222</name>
</gene>
<dbReference type="InterPro" id="IPR050662">
    <property type="entry name" value="Sec-metab_biosynth-thioest"/>
</dbReference>
<dbReference type="Pfam" id="PF00753">
    <property type="entry name" value="Lactamase_B"/>
    <property type="match status" value="1"/>
</dbReference>
<dbReference type="SUPFAM" id="SSF56281">
    <property type="entry name" value="Metallo-hydrolase/oxidoreductase"/>
    <property type="match status" value="1"/>
</dbReference>
<feature type="domain" description="Metallo-beta-lactamase" evidence="1">
    <location>
        <begin position="21"/>
        <end position="234"/>
    </location>
</feature>
<accession>A0ABU0ADM5</accession>
<reference evidence="2 3" key="1">
    <citation type="submission" date="2023-07" db="EMBL/GenBank/DDBJ databases">
        <title>Genomic Encyclopedia of Type Strains, Phase IV (KMG-IV): sequencing the most valuable type-strain genomes for metagenomic binning, comparative biology and taxonomic classification.</title>
        <authorList>
            <person name="Goeker M."/>
        </authorList>
    </citation>
    <scope>NUCLEOTIDE SEQUENCE [LARGE SCALE GENOMIC DNA]</scope>
    <source>
        <strain evidence="2 3">DSM 23494</strain>
    </source>
</reference>
<sequence>MAVWTNNIAKLVIPTPFPVGDVNLYLISGERLTLIDAGPKTDEAWAALHSELKDLGLTINDIEQIILTHHHPDHVGLLDYFPKEMKVYGHPLNERWLNRTEDFLQENNQFYRKILPEFGLVNIFEKFTHMLTSELRFFCSRSLTGVLTEGDAPIGLNGWKVIETPGHAQSHIGLLRESDGVYIGGDHLLAHISPNPLMEPPLPGETERPKSLLQYNEALDKLKRLPITTFYAGHGKDFTNVNELIDKRRKSQHDRAMKVRGWLVEEPMTVFDICKRLFPKVYQRELPLTISETVAQLDYLLALGEISKYKEGSAFLYSADK</sequence>
<protein>
    <submittedName>
        <fullName evidence="2">Glyoxylase-like metal-dependent hydrolase (Beta-lactamase superfamily II)</fullName>
    </submittedName>
</protein>
<proteinExistence type="predicted"/>